<organism evidence="3 4">
    <name type="scientific">Georgenia yuyongxinii</name>
    <dbReference type="NCBI Taxonomy" id="2589797"/>
    <lineage>
        <taxon>Bacteria</taxon>
        <taxon>Bacillati</taxon>
        <taxon>Actinomycetota</taxon>
        <taxon>Actinomycetes</taxon>
        <taxon>Micrococcales</taxon>
        <taxon>Bogoriellaceae</taxon>
        <taxon>Georgenia</taxon>
    </lineage>
</organism>
<protein>
    <submittedName>
        <fullName evidence="3">Pyridoxamine 5-phosphate oxidase</fullName>
    </submittedName>
</protein>
<evidence type="ECO:0000313" key="4">
    <source>
        <dbReference type="Proteomes" id="UP000318693"/>
    </source>
</evidence>
<dbReference type="Pfam" id="PF01243">
    <property type="entry name" value="PNPOx_N"/>
    <property type="match status" value="1"/>
</dbReference>
<dbReference type="SUPFAM" id="SSF50475">
    <property type="entry name" value="FMN-binding split barrel"/>
    <property type="match status" value="1"/>
</dbReference>
<dbReference type="InterPro" id="IPR052019">
    <property type="entry name" value="F420H2_bilvrd_red/Heme_oxyg"/>
</dbReference>
<dbReference type="GO" id="GO:0070967">
    <property type="term" value="F:coenzyme F420 binding"/>
    <property type="evidence" value="ECO:0007669"/>
    <property type="project" value="TreeGrafter"/>
</dbReference>
<keyword evidence="1" id="KW-0560">Oxidoreductase</keyword>
<comment type="caution">
    <text evidence="3">The sequence shown here is derived from an EMBL/GenBank/DDBJ whole genome shotgun (WGS) entry which is preliminary data.</text>
</comment>
<gene>
    <name evidence="3" type="ORF">FJ693_12115</name>
</gene>
<evidence type="ECO:0000259" key="2">
    <source>
        <dbReference type="Pfam" id="PF01243"/>
    </source>
</evidence>
<feature type="domain" description="Pyridoxamine 5'-phosphate oxidase N-terminal" evidence="2">
    <location>
        <begin position="7"/>
        <end position="96"/>
    </location>
</feature>
<reference evidence="3 4" key="1">
    <citation type="submission" date="2019-07" db="EMBL/GenBank/DDBJ databases">
        <title>Georgenia wutianyii sp. nov. and Georgenia *** sp. nov. isolated from plateau pika (Ochotona curzoniae) in the Qinghai-Tibet plateau of China.</title>
        <authorList>
            <person name="Tian Z."/>
        </authorList>
    </citation>
    <scope>NUCLEOTIDE SEQUENCE [LARGE SCALE GENOMIC DNA]</scope>
    <source>
        <strain evidence="3 4">Z446</strain>
    </source>
</reference>
<accession>A0A552WPW2</accession>
<dbReference type="InterPro" id="IPR011576">
    <property type="entry name" value="Pyridox_Oxase_N"/>
</dbReference>
<dbReference type="GO" id="GO:0016627">
    <property type="term" value="F:oxidoreductase activity, acting on the CH-CH group of donors"/>
    <property type="evidence" value="ECO:0007669"/>
    <property type="project" value="TreeGrafter"/>
</dbReference>
<dbReference type="PANTHER" id="PTHR35176">
    <property type="entry name" value="HEME OXYGENASE HI_0854-RELATED"/>
    <property type="match status" value="1"/>
</dbReference>
<dbReference type="EMBL" id="VJXR01000035">
    <property type="protein sequence ID" value="TRW44822.1"/>
    <property type="molecule type" value="Genomic_DNA"/>
</dbReference>
<name>A0A552WPW2_9MICO</name>
<evidence type="ECO:0000313" key="3">
    <source>
        <dbReference type="EMBL" id="TRW44822.1"/>
    </source>
</evidence>
<dbReference type="PANTHER" id="PTHR35176:SF6">
    <property type="entry name" value="HEME OXYGENASE HI_0854-RELATED"/>
    <property type="match status" value="1"/>
</dbReference>
<dbReference type="InterPro" id="IPR012349">
    <property type="entry name" value="Split_barrel_FMN-bd"/>
</dbReference>
<keyword evidence="4" id="KW-1185">Reference proteome</keyword>
<proteinExistence type="predicted"/>
<dbReference type="GO" id="GO:0005829">
    <property type="term" value="C:cytosol"/>
    <property type="evidence" value="ECO:0007669"/>
    <property type="project" value="TreeGrafter"/>
</dbReference>
<sequence>MEDPVAQRLLWSANPGRLAYVARDGTPRVIPVGFEWNGTTIVIGTVPGATKVGALKTRPAVAMTVDTSPPAWPPNVLLIRGTATVSIVDGVFPEYVAASRRLTPAEEFPQWEASVRALYDRMARIDITPTWVRILDFETRIPHAVEDLARAKFGQGDGPSRPLD</sequence>
<dbReference type="AlphaFoldDB" id="A0A552WPW2"/>
<dbReference type="Gene3D" id="2.30.110.10">
    <property type="entry name" value="Electron Transport, Fmn-binding Protein, Chain A"/>
    <property type="match status" value="1"/>
</dbReference>
<dbReference type="Proteomes" id="UP000318693">
    <property type="component" value="Unassembled WGS sequence"/>
</dbReference>
<evidence type="ECO:0000256" key="1">
    <source>
        <dbReference type="ARBA" id="ARBA00023002"/>
    </source>
</evidence>